<dbReference type="CDD" id="cd10561">
    <property type="entry name" value="HybA_like"/>
    <property type="match status" value="1"/>
</dbReference>
<keyword evidence="6" id="KW-0408">Iron</keyword>
<feature type="domain" description="4Fe-4S ferredoxin-type" evidence="9">
    <location>
        <begin position="129"/>
        <end position="158"/>
    </location>
</feature>
<dbReference type="Proteomes" id="UP000253769">
    <property type="component" value="Unassembled WGS sequence"/>
</dbReference>
<dbReference type="EMBL" id="QQOH01000003">
    <property type="protein sequence ID" value="RDE19821.1"/>
    <property type="molecule type" value="Genomic_DNA"/>
</dbReference>
<dbReference type="Gene3D" id="3.30.70.20">
    <property type="match status" value="2"/>
</dbReference>
<evidence type="ECO:0000256" key="2">
    <source>
        <dbReference type="ARBA" id="ARBA00004196"/>
    </source>
</evidence>
<protein>
    <submittedName>
        <fullName evidence="10">Hydrogenase 2 operon protein HybA</fullName>
    </submittedName>
</protein>
<feature type="region of interest" description="Disordered" evidence="8">
    <location>
        <begin position="308"/>
        <end position="328"/>
    </location>
</feature>
<evidence type="ECO:0000256" key="4">
    <source>
        <dbReference type="ARBA" id="ARBA00022723"/>
    </source>
</evidence>
<dbReference type="Pfam" id="PF13247">
    <property type="entry name" value="Fer4_11"/>
    <property type="match status" value="1"/>
</dbReference>
<feature type="domain" description="4Fe-4S ferredoxin-type" evidence="9">
    <location>
        <begin position="96"/>
        <end position="127"/>
    </location>
</feature>
<evidence type="ECO:0000256" key="5">
    <source>
        <dbReference type="ARBA" id="ARBA00022737"/>
    </source>
</evidence>
<dbReference type="InterPro" id="IPR017900">
    <property type="entry name" value="4Fe4S_Fe_S_CS"/>
</dbReference>
<dbReference type="GO" id="GO:0051539">
    <property type="term" value="F:4 iron, 4 sulfur cluster binding"/>
    <property type="evidence" value="ECO:0007669"/>
    <property type="project" value="UniProtKB-KW"/>
</dbReference>
<feature type="domain" description="4Fe-4S ferredoxin-type" evidence="9">
    <location>
        <begin position="36"/>
        <end position="66"/>
    </location>
</feature>
<dbReference type="GO" id="GO:0046872">
    <property type="term" value="F:metal ion binding"/>
    <property type="evidence" value="ECO:0007669"/>
    <property type="project" value="UniProtKB-KW"/>
</dbReference>
<feature type="compositionally biased region" description="Basic and acidic residues" evidence="8">
    <location>
        <begin position="319"/>
        <end position="328"/>
    </location>
</feature>
<dbReference type="AlphaFoldDB" id="A0A369WEP8"/>
<evidence type="ECO:0000256" key="6">
    <source>
        <dbReference type="ARBA" id="ARBA00023004"/>
    </source>
</evidence>
<evidence type="ECO:0000259" key="9">
    <source>
        <dbReference type="PROSITE" id="PS51379"/>
    </source>
</evidence>
<dbReference type="PROSITE" id="PS00198">
    <property type="entry name" value="4FE4S_FER_1"/>
    <property type="match status" value="1"/>
</dbReference>
<evidence type="ECO:0000256" key="8">
    <source>
        <dbReference type="SAM" id="MobiDB-lite"/>
    </source>
</evidence>
<dbReference type="PANTHER" id="PTHR43545">
    <property type="entry name" value="FORMATE DEHYDROGENASE, NITRATE-INDUCIBLE, IRON-SULFUR SUBUNIT"/>
    <property type="match status" value="1"/>
</dbReference>
<evidence type="ECO:0000256" key="7">
    <source>
        <dbReference type="ARBA" id="ARBA00023014"/>
    </source>
</evidence>
<dbReference type="InterPro" id="IPR051555">
    <property type="entry name" value="FDH_Electron_Transfer_Unit"/>
</dbReference>
<evidence type="ECO:0000256" key="3">
    <source>
        <dbReference type="ARBA" id="ARBA00022485"/>
    </source>
</evidence>
<evidence type="ECO:0000256" key="1">
    <source>
        <dbReference type="ARBA" id="ARBA00001966"/>
    </source>
</evidence>
<keyword evidence="7" id="KW-0411">Iron-sulfur</keyword>
<gene>
    <name evidence="10" type="ORF">DV711_13185</name>
</gene>
<sequence>MDRRNFLKLASAGAVIATSSGNAQARGNLEVPDEAVGMLFDATRCIGCRACVVACKDINGMPPEQSTPEEPWDLAMDLSADTLNIIKAYEPPQGDDGFEFIKRNCMHCVDAGCVSVCPVTAMKKDPKTGIVSHDPDACIGCRYCVAACPYNIPKYEYDEAMGQIQKCQLCNQKGVERIDNGELPGCAEVCPTGANIYGKRSDLLEEAKRRMALKPGDKYVYKLGSIDSPYGQEGEVPNYQDHIYGEKEGGGTQVLMLAGNRFEDLGMPDIPELSYAAVSETVQHSIYSNFLAPATVLGGLLYMARRNIKGSQDEEQDPNQDKSGEDRS</sequence>
<keyword evidence="3" id="KW-0004">4Fe-4S</keyword>
<organism evidence="10 11">
    <name type="scientific">Motiliproteus coralliicola</name>
    <dbReference type="NCBI Taxonomy" id="2283196"/>
    <lineage>
        <taxon>Bacteria</taxon>
        <taxon>Pseudomonadati</taxon>
        <taxon>Pseudomonadota</taxon>
        <taxon>Gammaproteobacteria</taxon>
        <taxon>Oceanospirillales</taxon>
        <taxon>Oceanospirillaceae</taxon>
        <taxon>Motiliproteus</taxon>
    </lineage>
</organism>
<dbReference type="GO" id="GO:0030313">
    <property type="term" value="C:cell envelope"/>
    <property type="evidence" value="ECO:0007669"/>
    <property type="project" value="UniProtKB-SubCell"/>
</dbReference>
<dbReference type="NCBIfam" id="NF008134">
    <property type="entry name" value="PRK10882.1"/>
    <property type="match status" value="1"/>
</dbReference>
<comment type="subcellular location">
    <subcellularLocation>
        <location evidence="2">Cell envelope</location>
    </subcellularLocation>
</comment>
<keyword evidence="11" id="KW-1185">Reference proteome</keyword>
<evidence type="ECO:0000313" key="10">
    <source>
        <dbReference type="EMBL" id="RDE19821.1"/>
    </source>
</evidence>
<dbReference type="OrthoDB" id="9779457at2"/>
<dbReference type="PANTHER" id="PTHR43545:SF1">
    <property type="entry name" value="HYDROGENASE-2 OPERON PROTEIN HYBA"/>
    <property type="match status" value="1"/>
</dbReference>
<dbReference type="InterPro" id="IPR017896">
    <property type="entry name" value="4Fe4S_Fe-S-bd"/>
</dbReference>
<dbReference type="RefSeq" id="WP_114696166.1">
    <property type="nucleotide sequence ID" value="NZ_QQOH01000003.1"/>
</dbReference>
<comment type="cofactor">
    <cofactor evidence="1">
        <name>[4Fe-4S] cluster</name>
        <dbReference type="ChEBI" id="CHEBI:49883"/>
    </cofactor>
</comment>
<dbReference type="SUPFAM" id="SSF54862">
    <property type="entry name" value="4Fe-4S ferredoxins"/>
    <property type="match status" value="1"/>
</dbReference>
<dbReference type="Pfam" id="PF12797">
    <property type="entry name" value="Fer4_2"/>
    <property type="match status" value="1"/>
</dbReference>
<dbReference type="PROSITE" id="PS51379">
    <property type="entry name" value="4FE4S_FER_2"/>
    <property type="match status" value="3"/>
</dbReference>
<comment type="caution">
    <text evidence="10">The sequence shown here is derived from an EMBL/GenBank/DDBJ whole genome shotgun (WGS) entry which is preliminary data.</text>
</comment>
<keyword evidence="4" id="KW-0479">Metal-binding</keyword>
<accession>A0A369WEP8</accession>
<keyword evidence="5" id="KW-0677">Repeat</keyword>
<proteinExistence type="predicted"/>
<evidence type="ECO:0000313" key="11">
    <source>
        <dbReference type="Proteomes" id="UP000253769"/>
    </source>
</evidence>
<name>A0A369WEP8_9GAMM</name>
<reference evidence="10 11" key="1">
    <citation type="submission" date="2018-07" db="EMBL/GenBank/DDBJ databases">
        <title>Motiliproteus coralliicola sp. nov., a bacterium isolated from Coral.</title>
        <authorList>
            <person name="Wang G."/>
        </authorList>
    </citation>
    <scope>NUCLEOTIDE SEQUENCE [LARGE SCALE GENOMIC DNA]</scope>
    <source>
        <strain evidence="10 11">C34</strain>
    </source>
</reference>